<feature type="domain" description="Putative Na+/H+ antiporter N-terminal" evidence="8">
    <location>
        <begin position="5"/>
        <end position="89"/>
    </location>
</feature>
<dbReference type="Proteomes" id="UP000429595">
    <property type="component" value="Unassembled WGS sequence"/>
</dbReference>
<dbReference type="EMBL" id="WEIO01000021">
    <property type="protein sequence ID" value="KAB7704039.1"/>
    <property type="molecule type" value="Genomic_DNA"/>
</dbReference>
<evidence type="ECO:0000259" key="8">
    <source>
        <dbReference type="Pfam" id="PF13726"/>
    </source>
</evidence>
<feature type="transmembrane region" description="Helical" evidence="6">
    <location>
        <begin position="59"/>
        <end position="82"/>
    </location>
</feature>
<dbReference type="GO" id="GO:0005886">
    <property type="term" value="C:plasma membrane"/>
    <property type="evidence" value="ECO:0007669"/>
    <property type="project" value="UniProtKB-SubCell"/>
</dbReference>
<evidence type="ECO:0000256" key="1">
    <source>
        <dbReference type="ARBA" id="ARBA00004651"/>
    </source>
</evidence>
<reference evidence="9 10" key="1">
    <citation type="submission" date="2019-10" db="EMBL/GenBank/DDBJ databases">
        <title>Bacillus aerolatum sp. nov., isolated from bioaerosol of sport playgrounds.</title>
        <authorList>
            <person name="Chen P."/>
            <person name="Zhang G."/>
        </authorList>
    </citation>
    <scope>NUCLEOTIDE SEQUENCE [LARGE SCALE GENOMIC DNA]</scope>
    <source>
        <strain evidence="9 10">CX253</strain>
    </source>
</reference>
<dbReference type="RefSeq" id="WP_152154713.1">
    <property type="nucleotide sequence ID" value="NZ_WEIO01000021.1"/>
</dbReference>
<feature type="transmembrane region" description="Helical" evidence="6">
    <location>
        <begin position="359"/>
        <end position="380"/>
    </location>
</feature>
<feature type="transmembrane region" description="Helical" evidence="6">
    <location>
        <begin position="291"/>
        <end position="309"/>
    </location>
</feature>
<evidence type="ECO:0000256" key="3">
    <source>
        <dbReference type="ARBA" id="ARBA00022692"/>
    </source>
</evidence>
<evidence type="ECO:0000313" key="10">
    <source>
        <dbReference type="Proteomes" id="UP000429595"/>
    </source>
</evidence>
<evidence type="ECO:0000256" key="4">
    <source>
        <dbReference type="ARBA" id="ARBA00022989"/>
    </source>
</evidence>
<accession>A0A6I1FFD7</accession>
<evidence type="ECO:0000256" key="2">
    <source>
        <dbReference type="ARBA" id="ARBA00022475"/>
    </source>
</evidence>
<name>A0A6I1FFD7_9BACI</name>
<evidence type="ECO:0000256" key="5">
    <source>
        <dbReference type="ARBA" id="ARBA00023136"/>
    </source>
</evidence>
<dbReference type="AlphaFoldDB" id="A0A6I1FFD7"/>
<organism evidence="9 10">
    <name type="scientific">Bacillus aerolatus</name>
    <dbReference type="NCBI Taxonomy" id="2653354"/>
    <lineage>
        <taxon>Bacteria</taxon>
        <taxon>Bacillati</taxon>
        <taxon>Bacillota</taxon>
        <taxon>Bacilli</taxon>
        <taxon>Bacillales</taxon>
        <taxon>Bacillaceae</taxon>
        <taxon>Bacillus</taxon>
    </lineage>
</organism>
<feature type="transmembrane region" description="Helical" evidence="6">
    <location>
        <begin position="185"/>
        <end position="205"/>
    </location>
</feature>
<sequence length="439" mass="46250">MAWVVVVSVLILIVLSLLRVNVIFGILIAAGAAGLMSGLSLTETTNLLVSGMGGLASTALSYVLLGIFAAMIAYSGIISFLVKRLIKLMQGKRYKLLLVIAGVSCLSQNVIPVHIAFIPVLIPPLLHLFDKMKIDRRGIAAALTFGLKAPSNSIPLGFGLIFQTILVKEMTANGMAIELTSVTKAMIIPGIGMLIGLLFAVFISYRKDRELVQVDPVMSVKEEIAAGAENGKLTFTKQHLFTLMAIICALIVQIMTDELLLGALAGIFLMVAFVVVPFRKGDHFVDEGIKMMGMIAFIMLIASGYSHVLEETGSIDALVSSTTNILGDNRLLIAVVILLIGLLVVMGTGTSFGTVPIIAALYVPVCAAAGFSPMATAALIGTACALGDAGSPASDMTLGPTAGLNADGKHDHIWDTCVPTFLHFNIPLFITGLIAALIL</sequence>
<gene>
    <name evidence="9" type="ORF">F9802_19240</name>
</gene>
<feature type="transmembrane region" description="Helical" evidence="6">
    <location>
        <begin position="239"/>
        <end position="255"/>
    </location>
</feature>
<dbReference type="Pfam" id="PF03553">
    <property type="entry name" value="Na_H_antiporter"/>
    <property type="match status" value="1"/>
</dbReference>
<proteinExistence type="predicted"/>
<feature type="transmembrane region" description="Helical" evidence="6">
    <location>
        <begin position="94"/>
        <end position="122"/>
    </location>
</feature>
<feature type="transmembrane region" description="Helical" evidence="6">
    <location>
        <begin position="7"/>
        <end position="39"/>
    </location>
</feature>
<keyword evidence="2" id="KW-1003">Cell membrane</keyword>
<keyword evidence="3 6" id="KW-0812">Transmembrane</keyword>
<evidence type="ECO:0000259" key="7">
    <source>
        <dbReference type="Pfam" id="PF03553"/>
    </source>
</evidence>
<keyword evidence="10" id="KW-1185">Reference proteome</keyword>
<comment type="caution">
    <text evidence="9">The sequence shown here is derived from an EMBL/GenBank/DDBJ whole genome shotgun (WGS) entry which is preliminary data.</text>
</comment>
<keyword evidence="4 6" id="KW-1133">Transmembrane helix</keyword>
<feature type="domain" description="Na+/H+ antiporter NhaC-like C-terminal" evidence="7">
    <location>
        <begin position="143"/>
        <end position="432"/>
    </location>
</feature>
<comment type="subcellular location">
    <subcellularLocation>
        <location evidence="1">Cell membrane</location>
        <topology evidence="1">Multi-pass membrane protein</topology>
    </subcellularLocation>
</comment>
<dbReference type="InterPro" id="IPR052576">
    <property type="entry name" value="AA_Transporter-Related"/>
</dbReference>
<dbReference type="PANTHER" id="PTHR37821">
    <property type="entry name" value="AMINO ACID TRANSPORTER YUIF-RELATED"/>
    <property type="match status" value="1"/>
</dbReference>
<dbReference type="Pfam" id="PF13726">
    <property type="entry name" value="Na_H_antiport_2"/>
    <property type="match status" value="1"/>
</dbReference>
<protein>
    <submittedName>
        <fullName evidence="9">Sodium:proton antiporter</fullName>
    </submittedName>
</protein>
<feature type="transmembrane region" description="Helical" evidence="6">
    <location>
        <begin position="261"/>
        <end position="279"/>
    </location>
</feature>
<feature type="transmembrane region" description="Helical" evidence="6">
    <location>
        <begin position="329"/>
        <end position="347"/>
    </location>
</feature>
<dbReference type="PANTHER" id="PTHR37821:SF1">
    <property type="entry name" value="AMINO ACID TRANSPORTER YUIF-RELATED"/>
    <property type="match status" value="1"/>
</dbReference>
<feature type="transmembrane region" description="Helical" evidence="6">
    <location>
        <begin position="421"/>
        <end position="438"/>
    </location>
</feature>
<keyword evidence="5 6" id="KW-0472">Membrane</keyword>
<dbReference type="InterPro" id="IPR018461">
    <property type="entry name" value="Na/H_Antiport_NhaC-like_C"/>
</dbReference>
<evidence type="ECO:0000256" key="6">
    <source>
        <dbReference type="SAM" id="Phobius"/>
    </source>
</evidence>
<evidence type="ECO:0000313" key="9">
    <source>
        <dbReference type="EMBL" id="KAB7704039.1"/>
    </source>
</evidence>
<dbReference type="InterPro" id="IPR032813">
    <property type="entry name" value="Na_H_antiport_N"/>
</dbReference>